<dbReference type="Proteomes" id="UP000069526">
    <property type="component" value="Unassembled WGS sequence"/>
</dbReference>
<evidence type="ECO:0000313" key="1">
    <source>
        <dbReference type="EMBL" id="CYW12646.1"/>
    </source>
</evidence>
<reference evidence="1 2" key="1">
    <citation type="submission" date="2016-02" db="EMBL/GenBank/DDBJ databases">
        <authorList>
            <consortium name="Pathogen Informatics"/>
        </authorList>
    </citation>
    <scope>NUCLEOTIDE SEQUENCE [LARGE SCALE GENOMIC DNA]</scope>
    <source>
        <strain evidence="1 2">SS1013</strain>
    </source>
</reference>
<gene>
    <name evidence="1" type="ORF">ERS132539_00521</name>
</gene>
<sequence length="73" mass="8699">MTLNSILDKLPYTQINLKLLSVKFQKAKKDEFRRSSFSTLLLKLQYPLYLLLNQVLLQNLLKLNISALFHYYH</sequence>
<proteinExistence type="predicted"/>
<dbReference type="AlphaFoldDB" id="A0A0Z8MPA5"/>
<protein>
    <submittedName>
        <fullName evidence="1">Uncharacterized protein</fullName>
    </submittedName>
</protein>
<evidence type="ECO:0000313" key="2">
    <source>
        <dbReference type="Proteomes" id="UP000069526"/>
    </source>
</evidence>
<accession>A0A0Z8MPA5</accession>
<organism evidence="1 2">
    <name type="scientific">Streptococcus suis</name>
    <dbReference type="NCBI Taxonomy" id="1307"/>
    <lineage>
        <taxon>Bacteria</taxon>
        <taxon>Bacillati</taxon>
        <taxon>Bacillota</taxon>
        <taxon>Bacilli</taxon>
        <taxon>Lactobacillales</taxon>
        <taxon>Streptococcaceae</taxon>
        <taxon>Streptococcus</taxon>
    </lineage>
</organism>
<name>A0A0Z8MPA5_STRSU</name>
<dbReference type="EMBL" id="FIJK01000008">
    <property type="protein sequence ID" value="CYW12646.1"/>
    <property type="molecule type" value="Genomic_DNA"/>
</dbReference>